<accession>A0A0E9U9Q5</accession>
<reference evidence="1" key="1">
    <citation type="submission" date="2014-11" db="EMBL/GenBank/DDBJ databases">
        <authorList>
            <person name="Amaro Gonzalez C."/>
        </authorList>
    </citation>
    <scope>NUCLEOTIDE SEQUENCE</scope>
</reference>
<dbReference type="AlphaFoldDB" id="A0A0E9U9Q5"/>
<organism evidence="1">
    <name type="scientific">Anguilla anguilla</name>
    <name type="common">European freshwater eel</name>
    <name type="synonym">Muraena anguilla</name>
    <dbReference type="NCBI Taxonomy" id="7936"/>
    <lineage>
        <taxon>Eukaryota</taxon>
        <taxon>Metazoa</taxon>
        <taxon>Chordata</taxon>
        <taxon>Craniata</taxon>
        <taxon>Vertebrata</taxon>
        <taxon>Euteleostomi</taxon>
        <taxon>Actinopterygii</taxon>
        <taxon>Neopterygii</taxon>
        <taxon>Teleostei</taxon>
        <taxon>Anguilliformes</taxon>
        <taxon>Anguillidae</taxon>
        <taxon>Anguilla</taxon>
    </lineage>
</organism>
<protein>
    <submittedName>
        <fullName evidence="1">Uncharacterized protein</fullName>
    </submittedName>
</protein>
<dbReference type="EMBL" id="GBXM01046687">
    <property type="protein sequence ID" value="JAH61890.1"/>
    <property type="molecule type" value="Transcribed_RNA"/>
</dbReference>
<sequence>MKHQYPSPSFFFISHFSPTEKPCVFNEPECLMLMGIITWLCFHYVTPYSSSH</sequence>
<evidence type="ECO:0000313" key="1">
    <source>
        <dbReference type="EMBL" id="JAH61890.1"/>
    </source>
</evidence>
<reference evidence="1" key="2">
    <citation type="journal article" date="2015" name="Fish Shellfish Immunol.">
        <title>Early steps in the European eel (Anguilla anguilla)-Vibrio vulnificus interaction in the gills: Role of the RtxA13 toxin.</title>
        <authorList>
            <person name="Callol A."/>
            <person name="Pajuelo D."/>
            <person name="Ebbesson L."/>
            <person name="Teles M."/>
            <person name="MacKenzie S."/>
            <person name="Amaro C."/>
        </authorList>
    </citation>
    <scope>NUCLEOTIDE SEQUENCE</scope>
</reference>
<proteinExistence type="predicted"/>
<name>A0A0E9U9Q5_ANGAN</name>